<dbReference type="SMART" id="SM00256">
    <property type="entry name" value="FBOX"/>
    <property type="match status" value="1"/>
</dbReference>
<dbReference type="InterPro" id="IPR032675">
    <property type="entry name" value="LRR_dom_sf"/>
</dbReference>
<protein>
    <recommendedName>
        <fullName evidence="1">F-box domain-containing protein</fullName>
    </recommendedName>
</protein>
<evidence type="ECO:0000313" key="2">
    <source>
        <dbReference type="EMBL" id="KAL3498798.1"/>
    </source>
</evidence>
<gene>
    <name evidence="2" type="ORF">ACH5RR_041530</name>
</gene>
<dbReference type="SUPFAM" id="SSF52047">
    <property type="entry name" value="RNI-like"/>
    <property type="match status" value="1"/>
</dbReference>
<organism evidence="2 3">
    <name type="scientific">Cinchona calisaya</name>
    <dbReference type="NCBI Taxonomy" id="153742"/>
    <lineage>
        <taxon>Eukaryota</taxon>
        <taxon>Viridiplantae</taxon>
        <taxon>Streptophyta</taxon>
        <taxon>Embryophyta</taxon>
        <taxon>Tracheophyta</taxon>
        <taxon>Spermatophyta</taxon>
        <taxon>Magnoliopsida</taxon>
        <taxon>eudicotyledons</taxon>
        <taxon>Gunneridae</taxon>
        <taxon>Pentapetalae</taxon>
        <taxon>asterids</taxon>
        <taxon>lamiids</taxon>
        <taxon>Gentianales</taxon>
        <taxon>Rubiaceae</taxon>
        <taxon>Cinchonoideae</taxon>
        <taxon>Cinchoneae</taxon>
        <taxon>Cinchona</taxon>
    </lineage>
</organism>
<name>A0ABD2XZ91_9GENT</name>
<dbReference type="SUPFAM" id="SSF81383">
    <property type="entry name" value="F-box domain"/>
    <property type="match status" value="1"/>
</dbReference>
<dbReference type="Proteomes" id="UP001630127">
    <property type="component" value="Unassembled WGS sequence"/>
</dbReference>
<evidence type="ECO:0000313" key="3">
    <source>
        <dbReference type="Proteomes" id="UP001630127"/>
    </source>
</evidence>
<accession>A0ABD2XZ91</accession>
<proteinExistence type="predicted"/>
<dbReference type="EMBL" id="JBJUIK010000017">
    <property type="protein sequence ID" value="KAL3498798.1"/>
    <property type="molecule type" value="Genomic_DNA"/>
</dbReference>
<dbReference type="Gene3D" id="3.80.10.10">
    <property type="entry name" value="Ribonuclease Inhibitor"/>
    <property type="match status" value="1"/>
</dbReference>
<reference evidence="2 3" key="1">
    <citation type="submission" date="2024-11" db="EMBL/GenBank/DDBJ databases">
        <title>A near-complete genome assembly of Cinchona calisaya.</title>
        <authorList>
            <person name="Lian D.C."/>
            <person name="Zhao X.W."/>
            <person name="Wei L."/>
        </authorList>
    </citation>
    <scope>NUCLEOTIDE SEQUENCE [LARGE SCALE GENOMIC DNA]</scope>
    <source>
        <tissue evidence="2">Nenye</tissue>
    </source>
</reference>
<feature type="domain" description="F-box" evidence="1">
    <location>
        <begin position="18"/>
        <end position="65"/>
    </location>
</feature>
<dbReference type="PANTHER" id="PTHR38926">
    <property type="entry name" value="F-BOX DOMAIN CONTAINING PROTEIN, EXPRESSED"/>
    <property type="match status" value="1"/>
</dbReference>
<dbReference type="InterPro" id="IPR036047">
    <property type="entry name" value="F-box-like_dom_sf"/>
</dbReference>
<evidence type="ECO:0000259" key="1">
    <source>
        <dbReference type="PROSITE" id="PS50181"/>
    </source>
</evidence>
<dbReference type="Pfam" id="PF12937">
    <property type="entry name" value="F-box-like"/>
    <property type="match status" value="1"/>
</dbReference>
<dbReference type="InterPro" id="IPR001810">
    <property type="entry name" value="F-box_dom"/>
</dbReference>
<dbReference type="Gene3D" id="1.20.1280.50">
    <property type="match status" value="1"/>
</dbReference>
<sequence length="296" mass="33597">MENKPIRRRNDGNEEAEKRSWSDMPTDILLQIFAFLSVVDRIFNVSMVCRSWYSACSNKIIWNSLDLCEIKHQLISSQNFVAKPQLQVIFKLVINLGGENLTTLIIDPMLEVDDEHLIYAAERCPNLKQLGLPSLKGTTNLGLRTAFSHWTNLESMFVSFGSCFPYLHIFKIIGENCPNFTELKLSVSCVDKKTASAITKSLPNLKVLSVRSFLFKKEAAITLLNVLMDLDKLYISICKLINNNDGSVFPPPIMYDQRVLQRASRLQIYHTCFTGECNIACPASTMGPPLLHPFEW</sequence>
<dbReference type="PANTHER" id="PTHR38926:SF58">
    <property type="entry name" value="F-BOX DOMAIN-CONTAINING PROTEIN"/>
    <property type="match status" value="1"/>
</dbReference>
<comment type="caution">
    <text evidence="2">The sequence shown here is derived from an EMBL/GenBank/DDBJ whole genome shotgun (WGS) entry which is preliminary data.</text>
</comment>
<dbReference type="PROSITE" id="PS50181">
    <property type="entry name" value="FBOX"/>
    <property type="match status" value="1"/>
</dbReference>
<dbReference type="AlphaFoldDB" id="A0ABD2XZ91"/>
<keyword evidence="3" id="KW-1185">Reference proteome</keyword>